<sequence length="226" mass="24508">MPTMKSQIRSWIAPCLSLVLAVLLPWGQLLAATPVVILDAAGLPLPDAVLVVPGQSGPAPAGPFIVDQVDLTFVPHVLVIPVGAEVVFPNSDRTRHHVYSFSAPNQFELKLYRAKDAPPVKFDEPGIVELGCNIHDEMKGYLFVTRENVFGVSDAQGKVVFNDLAAGASEVIVWHPAMGTAAPQHYALAPEIRTDIRPVRPDPAPKSDLRDRLRRFKTQATEPAGD</sequence>
<dbReference type="STRING" id="1117647.M5M_13395"/>
<dbReference type="eggNOG" id="COG3794">
    <property type="taxonomic scope" value="Bacteria"/>
</dbReference>
<dbReference type="Proteomes" id="UP000000466">
    <property type="component" value="Chromosome"/>
</dbReference>
<evidence type="ECO:0008006" key="4">
    <source>
        <dbReference type="Google" id="ProtNLM"/>
    </source>
</evidence>
<dbReference type="OrthoDB" id="9772097at2"/>
<protein>
    <recommendedName>
        <fullName evidence="4">Methylamine utilization protein</fullName>
    </recommendedName>
</protein>
<dbReference type="KEGG" id="saga:M5M_13395"/>
<dbReference type="EMBL" id="CP003746">
    <property type="protein sequence ID" value="AFU99823.1"/>
    <property type="molecule type" value="Genomic_DNA"/>
</dbReference>
<gene>
    <name evidence="2" type="ordered locus">M5M_13395</name>
</gene>
<dbReference type="HOGENOM" id="CLU_084768_2_1_6"/>
<dbReference type="SUPFAM" id="SSF49503">
    <property type="entry name" value="Cupredoxins"/>
    <property type="match status" value="1"/>
</dbReference>
<dbReference type="InterPro" id="IPR008972">
    <property type="entry name" value="Cupredoxin"/>
</dbReference>
<name>K4KNY5_SIMAS</name>
<reference evidence="2 3" key="1">
    <citation type="journal article" date="2013" name="Genome Announc.">
        <title>Complete genome sequence of Simiduia agarivorans SA1(T), a marine bacterium able to degrade a variety of polysaccharides.</title>
        <authorList>
            <person name="Lin S.Y."/>
            <person name="Shieh W.Y."/>
            <person name="Chen J.S."/>
            <person name="Tang S.L."/>
        </authorList>
    </citation>
    <scope>NUCLEOTIDE SEQUENCE [LARGE SCALE GENOMIC DNA]</scope>
    <source>
        <strain evidence="3">DSM 21679 / JCM 13881 / BCRC 17597 / SA1</strain>
    </source>
</reference>
<evidence type="ECO:0000256" key="1">
    <source>
        <dbReference type="SAM" id="MobiDB-lite"/>
    </source>
</evidence>
<dbReference type="CDD" id="cd04221">
    <property type="entry name" value="MauL"/>
    <property type="match status" value="1"/>
</dbReference>
<dbReference type="Gene3D" id="2.60.40.420">
    <property type="entry name" value="Cupredoxins - blue copper proteins"/>
    <property type="match status" value="1"/>
</dbReference>
<keyword evidence="3" id="KW-1185">Reference proteome</keyword>
<proteinExistence type="predicted"/>
<dbReference type="InterPro" id="IPR034242">
    <property type="entry name" value="MauL"/>
</dbReference>
<organism evidence="2 3">
    <name type="scientific">Simiduia agarivorans (strain DSM 21679 / JCM 13881 / BCRC 17597 / SA1)</name>
    <dbReference type="NCBI Taxonomy" id="1117647"/>
    <lineage>
        <taxon>Bacteria</taxon>
        <taxon>Pseudomonadati</taxon>
        <taxon>Pseudomonadota</taxon>
        <taxon>Gammaproteobacteria</taxon>
        <taxon>Cellvibrionales</taxon>
        <taxon>Cellvibrionaceae</taxon>
        <taxon>Simiduia</taxon>
    </lineage>
</organism>
<dbReference type="RefSeq" id="WP_015047986.1">
    <property type="nucleotide sequence ID" value="NZ_ATUQ01000014.1"/>
</dbReference>
<dbReference type="AlphaFoldDB" id="K4KNY5"/>
<feature type="region of interest" description="Disordered" evidence="1">
    <location>
        <begin position="196"/>
        <end position="226"/>
    </location>
</feature>
<evidence type="ECO:0000313" key="3">
    <source>
        <dbReference type="Proteomes" id="UP000000466"/>
    </source>
</evidence>
<evidence type="ECO:0000313" key="2">
    <source>
        <dbReference type="EMBL" id="AFU99823.1"/>
    </source>
</evidence>
<feature type="compositionally biased region" description="Basic and acidic residues" evidence="1">
    <location>
        <begin position="196"/>
        <end position="211"/>
    </location>
</feature>
<accession>K4KNY5</accession>